<dbReference type="Proteomes" id="UP000053029">
    <property type="component" value="Unassembled WGS sequence"/>
</dbReference>
<dbReference type="RefSeq" id="XP_013278634.1">
    <property type="nucleotide sequence ID" value="XM_013423180.1"/>
</dbReference>
<protein>
    <submittedName>
        <fullName evidence="1">Unplaced genomic scaffold supercont1.8, whole genome shotgun sequence</fullName>
    </submittedName>
</protein>
<dbReference type="SUPFAM" id="SSF54909">
    <property type="entry name" value="Dimeric alpha+beta barrel"/>
    <property type="match status" value="1"/>
</dbReference>
<proteinExistence type="predicted"/>
<keyword evidence="2" id="KW-1185">Reference proteome</keyword>
<evidence type="ECO:0000313" key="1">
    <source>
        <dbReference type="EMBL" id="KIW74826.1"/>
    </source>
</evidence>
<dbReference type="HOGENOM" id="CLU_073903_1_0_1"/>
<dbReference type="InterPro" id="IPR011008">
    <property type="entry name" value="Dimeric_a/b-barrel"/>
</dbReference>
<dbReference type="EMBL" id="KN846976">
    <property type="protein sequence ID" value="KIW74826.1"/>
    <property type="molecule type" value="Genomic_DNA"/>
</dbReference>
<dbReference type="AlphaFoldDB" id="A0A0D2DB41"/>
<sequence length="261" mass="29761">MVSKLDVSGPGLMLVFCQVTRPDLVSEGLFAAWYEEEHIPEATSTSGMPAGFRYYCLGPPNGRPWLALYPCPELDFVNSEEYKSIRVTSDMLPTETSFDVADFDVRYYSRWQIHEPLNTKEGEFNARELVVGISGSCIHKAPGRSPFVIVYAVDPPEGADEEFDNWYKTEHLRELAKCSGYRRTTRYKCVYARHNRDDRLGKPSPHRPRWLALDEFDTKPIQEELDTARSTAKAKAILAKCKVEVGLYKLQKSYGKANMPF</sequence>
<reference evidence="1 2" key="1">
    <citation type="submission" date="2015-01" db="EMBL/GenBank/DDBJ databases">
        <title>The Genome Sequence of Fonsecaea pedrosoi CBS 271.37.</title>
        <authorList>
            <consortium name="The Broad Institute Genomics Platform"/>
            <person name="Cuomo C."/>
            <person name="de Hoog S."/>
            <person name="Gorbushina A."/>
            <person name="Stielow B."/>
            <person name="Teixiera M."/>
            <person name="Abouelleil A."/>
            <person name="Chapman S.B."/>
            <person name="Priest M."/>
            <person name="Young S.K."/>
            <person name="Wortman J."/>
            <person name="Nusbaum C."/>
            <person name="Birren B."/>
        </authorList>
    </citation>
    <scope>NUCLEOTIDE SEQUENCE [LARGE SCALE GENOMIC DNA]</scope>
    <source>
        <strain evidence="1 2">CBS 271.37</strain>
    </source>
</reference>
<dbReference type="VEuPathDB" id="FungiDB:Z517_11596"/>
<name>A0A0D2DB41_9EURO</name>
<organism evidence="1 2">
    <name type="scientific">Fonsecaea pedrosoi CBS 271.37</name>
    <dbReference type="NCBI Taxonomy" id="1442368"/>
    <lineage>
        <taxon>Eukaryota</taxon>
        <taxon>Fungi</taxon>
        <taxon>Dikarya</taxon>
        <taxon>Ascomycota</taxon>
        <taxon>Pezizomycotina</taxon>
        <taxon>Eurotiomycetes</taxon>
        <taxon>Chaetothyriomycetidae</taxon>
        <taxon>Chaetothyriales</taxon>
        <taxon>Herpotrichiellaceae</taxon>
        <taxon>Fonsecaea</taxon>
    </lineage>
</organism>
<accession>A0A0D2DB41</accession>
<evidence type="ECO:0000313" key="2">
    <source>
        <dbReference type="Proteomes" id="UP000053029"/>
    </source>
</evidence>
<gene>
    <name evidence="1" type="ORF">Z517_11596</name>
</gene>
<dbReference type="GeneID" id="25311086"/>